<feature type="region of interest" description="Disordered" evidence="7">
    <location>
        <begin position="1"/>
        <end position="197"/>
    </location>
</feature>
<dbReference type="PANTHER" id="PTHR14189:SF0">
    <property type="entry name" value="PROTEIN PHOSPHATASE METHYLESTERASE 1"/>
    <property type="match status" value="1"/>
</dbReference>
<gene>
    <name evidence="9" type="ORF">AMAG_00309</name>
</gene>
<comment type="catalytic activity">
    <reaction evidence="6">
        <text>[phosphatase 2A protein]-C-terminal L-leucine methyl ester + H2O = [phosphatase 2A protein]-C-terminal L-leucine + methanol + H(+)</text>
        <dbReference type="Rhea" id="RHEA:48548"/>
        <dbReference type="Rhea" id="RHEA-COMP:12134"/>
        <dbReference type="Rhea" id="RHEA-COMP:12135"/>
        <dbReference type="ChEBI" id="CHEBI:15377"/>
        <dbReference type="ChEBI" id="CHEBI:15378"/>
        <dbReference type="ChEBI" id="CHEBI:17790"/>
        <dbReference type="ChEBI" id="CHEBI:90516"/>
        <dbReference type="ChEBI" id="CHEBI:90517"/>
        <dbReference type="EC" id="3.1.1.89"/>
    </reaction>
</comment>
<dbReference type="STRING" id="578462.A0A0L0RW56"/>
<dbReference type="Gene3D" id="3.40.50.1820">
    <property type="entry name" value="alpha/beta hydrolase"/>
    <property type="match status" value="1"/>
</dbReference>
<evidence type="ECO:0000256" key="7">
    <source>
        <dbReference type="SAM" id="MobiDB-lite"/>
    </source>
</evidence>
<dbReference type="InterPro" id="IPR000073">
    <property type="entry name" value="AB_hydrolase_1"/>
</dbReference>
<dbReference type="InterPro" id="IPR029058">
    <property type="entry name" value="AB_hydrolase_fold"/>
</dbReference>
<evidence type="ECO:0000256" key="2">
    <source>
        <dbReference type="ARBA" id="ARBA00013111"/>
    </source>
</evidence>
<evidence type="ECO:0000256" key="1">
    <source>
        <dbReference type="ARBA" id="ARBA00008645"/>
    </source>
</evidence>
<feature type="compositionally biased region" description="Low complexity" evidence="7">
    <location>
        <begin position="10"/>
        <end position="20"/>
    </location>
</feature>
<reference evidence="9 10" key="1">
    <citation type="submission" date="2009-11" db="EMBL/GenBank/DDBJ databases">
        <title>Annotation of Allomyces macrogynus ATCC 38327.</title>
        <authorList>
            <consortium name="The Broad Institute Genome Sequencing Platform"/>
            <person name="Russ C."/>
            <person name="Cuomo C."/>
            <person name="Burger G."/>
            <person name="Gray M.W."/>
            <person name="Holland P.W.H."/>
            <person name="King N."/>
            <person name="Lang F.B.F."/>
            <person name="Roger A.J."/>
            <person name="Ruiz-Trillo I."/>
            <person name="Young S.K."/>
            <person name="Zeng Q."/>
            <person name="Gargeya S."/>
            <person name="Fitzgerald M."/>
            <person name="Haas B."/>
            <person name="Abouelleil A."/>
            <person name="Alvarado L."/>
            <person name="Arachchi H.M."/>
            <person name="Berlin A."/>
            <person name="Chapman S.B."/>
            <person name="Gearin G."/>
            <person name="Goldberg J."/>
            <person name="Griggs A."/>
            <person name="Gujja S."/>
            <person name="Hansen M."/>
            <person name="Heiman D."/>
            <person name="Howarth C."/>
            <person name="Larimer J."/>
            <person name="Lui A."/>
            <person name="MacDonald P.J.P."/>
            <person name="McCowen C."/>
            <person name="Montmayeur A."/>
            <person name="Murphy C."/>
            <person name="Neiman D."/>
            <person name="Pearson M."/>
            <person name="Priest M."/>
            <person name="Roberts A."/>
            <person name="Saif S."/>
            <person name="Shea T."/>
            <person name="Sisk P."/>
            <person name="Stolte C."/>
            <person name="Sykes S."/>
            <person name="Wortman J."/>
            <person name="Nusbaum C."/>
            <person name="Birren B."/>
        </authorList>
    </citation>
    <scope>NUCLEOTIDE SEQUENCE [LARGE SCALE GENOMIC DNA]</scope>
    <source>
        <strain evidence="9 10">ATCC 38327</strain>
    </source>
</reference>
<dbReference type="Pfam" id="PF12697">
    <property type="entry name" value="Abhydrolase_6"/>
    <property type="match status" value="1"/>
</dbReference>
<feature type="compositionally biased region" description="Acidic residues" evidence="7">
    <location>
        <begin position="174"/>
        <end position="187"/>
    </location>
</feature>
<dbReference type="OrthoDB" id="194865at2759"/>
<evidence type="ECO:0000256" key="5">
    <source>
        <dbReference type="ARBA" id="ARBA00022801"/>
    </source>
</evidence>
<comment type="similarity">
    <text evidence="1">Belongs to the AB hydrolase superfamily.</text>
</comment>
<evidence type="ECO:0000313" key="9">
    <source>
        <dbReference type="EMBL" id="KNE54330.1"/>
    </source>
</evidence>
<reference evidence="10" key="2">
    <citation type="submission" date="2009-11" db="EMBL/GenBank/DDBJ databases">
        <title>The Genome Sequence of Allomyces macrogynus strain ATCC 38327.</title>
        <authorList>
            <consortium name="The Broad Institute Genome Sequencing Platform"/>
            <person name="Russ C."/>
            <person name="Cuomo C."/>
            <person name="Shea T."/>
            <person name="Young S.K."/>
            <person name="Zeng Q."/>
            <person name="Koehrsen M."/>
            <person name="Haas B."/>
            <person name="Borodovsky M."/>
            <person name="Guigo R."/>
            <person name="Alvarado L."/>
            <person name="Berlin A."/>
            <person name="Borenstein D."/>
            <person name="Chen Z."/>
            <person name="Engels R."/>
            <person name="Freedman E."/>
            <person name="Gellesch M."/>
            <person name="Goldberg J."/>
            <person name="Griggs A."/>
            <person name="Gujja S."/>
            <person name="Heiman D."/>
            <person name="Hepburn T."/>
            <person name="Howarth C."/>
            <person name="Jen D."/>
            <person name="Larson L."/>
            <person name="Lewis B."/>
            <person name="Mehta T."/>
            <person name="Park D."/>
            <person name="Pearson M."/>
            <person name="Roberts A."/>
            <person name="Saif S."/>
            <person name="Shenoy N."/>
            <person name="Sisk P."/>
            <person name="Stolte C."/>
            <person name="Sykes S."/>
            <person name="Walk T."/>
            <person name="White J."/>
            <person name="Yandava C."/>
            <person name="Burger G."/>
            <person name="Gray M.W."/>
            <person name="Holland P.W.H."/>
            <person name="King N."/>
            <person name="Lang F.B.F."/>
            <person name="Roger A.J."/>
            <person name="Ruiz-Trillo I."/>
            <person name="Lander E."/>
            <person name="Nusbaum C."/>
        </authorList>
    </citation>
    <scope>NUCLEOTIDE SEQUENCE [LARGE SCALE GENOMIC DNA]</scope>
    <source>
        <strain evidence="10">ATCC 38327</strain>
    </source>
</reference>
<dbReference type="GO" id="GO:0051723">
    <property type="term" value="F:protein methylesterase activity"/>
    <property type="evidence" value="ECO:0007669"/>
    <property type="project" value="UniProtKB-EC"/>
</dbReference>
<evidence type="ECO:0000256" key="6">
    <source>
        <dbReference type="ARBA" id="ARBA00049203"/>
    </source>
</evidence>
<dbReference type="EMBL" id="GG745328">
    <property type="protein sequence ID" value="KNE54330.1"/>
    <property type="molecule type" value="Genomic_DNA"/>
</dbReference>
<feature type="compositionally biased region" description="Acidic residues" evidence="7">
    <location>
        <begin position="43"/>
        <end position="58"/>
    </location>
</feature>
<dbReference type="AlphaFoldDB" id="A0A0L0RW56"/>
<evidence type="ECO:0000313" key="10">
    <source>
        <dbReference type="Proteomes" id="UP000054350"/>
    </source>
</evidence>
<dbReference type="SUPFAM" id="SSF53474">
    <property type="entry name" value="alpha/beta-Hydrolases"/>
    <property type="match status" value="1"/>
</dbReference>
<dbReference type="PANTHER" id="PTHR14189">
    <property type="entry name" value="PROTEIN PHOSPHATASE METHYLESTERASE-1 RELATED"/>
    <property type="match status" value="1"/>
</dbReference>
<feature type="region of interest" description="Disordered" evidence="7">
    <location>
        <begin position="274"/>
        <end position="293"/>
    </location>
</feature>
<dbReference type="VEuPathDB" id="FungiDB:AMAG_00309"/>
<organism evidence="9 10">
    <name type="scientific">Allomyces macrogynus (strain ATCC 38327)</name>
    <name type="common">Allomyces javanicus var. macrogynus</name>
    <dbReference type="NCBI Taxonomy" id="578462"/>
    <lineage>
        <taxon>Eukaryota</taxon>
        <taxon>Fungi</taxon>
        <taxon>Fungi incertae sedis</taxon>
        <taxon>Blastocladiomycota</taxon>
        <taxon>Blastocladiomycetes</taxon>
        <taxon>Blastocladiales</taxon>
        <taxon>Blastocladiaceae</taxon>
        <taxon>Allomyces</taxon>
    </lineage>
</organism>
<dbReference type="eggNOG" id="KOG2564">
    <property type="taxonomic scope" value="Eukaryota"/>
</dbReference>
<feature type="compositionally biased region" description="Low complexity" evidence="7">
    <location>
        <begin position="274"/>
        <end position="283"/>
    </location>
</feature>
<name>A0A0L0RW56_ALLM3</name>
<evidence type="ECO:0000259" key="8">
    <source>
        <dbReference type="Pfam" id="PF12697"/>
    </source>
</evidence>
<proteinExistence type="inferred from homology"/>
<keyword evidence="5" id="KW-0378">Hydrolase</keyword>
<evidence type="ECO:0000256" key="3">
    <source>
        <dbReference type="ARBA" id="ARBA00020672"/>
    </source>
</evidence>
<keyword evidence="10" id="KW-1185">Reference proteome</keyword>
<protein>
    <recommendedName>
        <fullName evidence="3">Protein phosphatase methylesterase 1</fullName>
        <ecNumber evidence="2">3.1.1.89</ecNumber>
    </recommendedName>
</protein>
<dbReference type="Proteomes" id="UP000054350">
    <property type="component" value="Unassembled WGS sequence"/>
</dbReference>
<dbReference type="InterPro" id="IPR016812">
    <property type="entry name" value="PPase_methylesterase_euk"/>
</dbReference>
<sequence length="634" mass="68122">MALPSTGLPRARAGAAAGAAPVRRSRLANEVTFTSDDSSSSSNDDERDDEHDHDDDAADHDVAAPRFAVPHPPTRTNGGAARLPPGRPPLHLHAELNDNGSGADRDADVEDEDDYEDDDNDDDDDGDDDDDDDDYQRPELPLTDSRGEKIDTSAPPLHRASSLVRGLGSLPSFAEEDEDDMDEDESADAFPTEPPETRIAADPWASYLRTSIRGPEYSPLPWTEMWDGVEDVTVANPLPLIPPGSAAPEDVPEPDAPRSSFRVYWTVSPALRAAARAQQQQQQEGDMDDADSEAGVAPLSLATLPDPETVYVLIHGAGHTGLAWTLCAQTLVREPPVPYTAAPSTEPSTAHVLAIAIDLRGHGATHVGNPAAPLTRAQYAGDLVAVLRELFEMERDPHLHAGAALFVPGDAVVPRFDEERKRPCPRDFVIVGHSLGGAVAAHLATHAPAIGAWPRGGRVLGLAVLDVVEGTALEAMEGGGMQALIMARPSEFAKVADAVRWAVQNHQTSNVQSARLAVQSQLRPRDPDDPNSPIVWIADLAATEPYWQDWFANLSDTFLHAPCAKILIVAGTDRLDKTLTIAQMQGRFQLHVMGGGVGHCLHEDAPEATARVLTQFTARNARLILPAHKVPRHP</sequence>
<dbReference type="EC" id="3.1.1.89" evidence="2"/>
<evidence type="ECO:0000256" key="4">
    <source>
        <dbReference type="ARBA" id="ARBA00022487"/>
    </source>
</evidence>
<accession>A0A0L0RW56</accession>
<feature type="domain" description="AB hydrolase-1" evidence="8">
    <location>
        <begin position="312"/>
        <end position="611"/>
    </location>
</feature>
<keyword evidence="4" id="KW-0719">Serine esterase</keyword>
<feature type="compositionally biased region" description="Acidic residues" evidence="7">
    <location>
        <begin position="107"/>
        <end position="134"/>
    </location>
</feature>